<dbReference type="AlphaFoldDB" id="A0AAV5W6H8"/>
<comment type="caution">
    <text evidence="1">The sequence shown here is derived from an EMBL/GenBank/DDBJ whole genome shotgun (WGS) entry which is preliminary data.</text>
</comment>
<proteinExistence type="predicted"/>
<dbReference type="Proteomes" id="UP001432322">
    <property type="component" value="Unassembled WGS sequence"/>
</dbReference>
<accession>A0AAV5W6H8</accession>
<sequence>GTIFYVKFGSNSSIYVLHNGQKVEAIKSWDGKIYNFECFGNALYFETNTKKIYKATFQPSNEIRLTFIRDLEKGESSEDMLLRRKINGKEVIYRACDDPKNGIIVDVEDEKLSGCWIRAIHRGKLIYSNDELEEATAINLSPKI</sequence>
<evidence type="ECO:0000313" key="2">
    <source>
        <dbReference type="Proteomes" id="UP001432322"/>
    </source>
</evidence>
<dbReference type="EMBL" id="BTSY01000004">
    <property type="protein sequence ID" value="GMT25692.1"/>
    <property type="molecule type" value="Genomic_DNA"/>
</dbReference>
<reference evidence="1" key="1">
    <citation type="submission" date="2023-10" db="EMBL/GenBank/DDBJ databases">
        <title>Genome assembly of Pristionchus species.</title>
        <authorList>
            <person name="Yoshida K."/>
            <person name="Sommer R.J."/>
        </authorList>
    </citation>
    <scope>NUCLEOTIDE SEQUENCE</scope>
    <source>
        <strain evidence="1">RS5133</strain>
    </source>
</reference>
<name>A0AAV5W6H8_9BILA</name>
<evidence type="ECO:0000313" key="1">
    <source>
        <dbReference type="EMBL" id="GMT25692.1"/>
    </source>
</evidence>
<evidence type="ECO:0008006" key="3">
    <source>
        <dbReference type="Google" id="ProtNLM"/>
    </source>
</evidence>
<feature type="non-terminal residue" evidence="1">
    <location>
        <position position="1"/>
    </location>
</feature>
<gene>
    <name evidence="1" type="ORF">PFISCL1PPCAC_16989</name>
</gene>
<keyword evidence="2" id="KW-1185">Reference proteome</keyword>
<protein>
    <recommendedName>
        <fullName evidence="3">DUF5050 domain-containing protein</fullName>
    </recommendedName>
</protein>
<organism evidence="1 2">
    <name type="scientific">Pristionchus fissidentatus</name>
    <dbReference type="NCBI Taxonomy" id="1538716"/>
    <lineage>
        <taxon>Eukaryota</taxon>
        <taxon>Metazoa</taxon>
        <taxon>Ecdysozoa</taxon>
        <taxon>Nematoda</taxon>
        <taxon>Chromadorea</taxon>
        <taxon>Rhabditida</taxon>
        <taxon>Rhabditina</taxon>
        <taxon>Diplogasteromorpha</taxon>
        <taxon>Diplogasteroidea</taxon>
        <taxon>Neodiplogasteridae</taxon>
        <taxon>Pristionchus</taxon>
    </lineage>
</organism>
<feature type="non-terminal residue" evidence="1">
    <location>
        <position position="144"/>
    </location>
</feature>